<dbReference type="RefSeq" id="WP_115537479.1">
    <property type="nucleotide sequence ID" value="NZ_QRGA01000024.1"/>
</dbReference>
<sequence length="122" mass="13488">MPKSGTENLAVAVGRAIAKQRTTSGLTQEQVAERLGIGLEAVSRMERGTVIPTVLRLFELADIFACDAADLLTEASSRSSDQANHLDRLMSRLSTADRTMLLEVFERLSTRLTRRQADTVRR</sequence>
<dbReference type="PANTHER" id="PTHR46797">
    <property type="entry name" value="HTH-TYPE TRANSCRIPTIONAL REGULATOR"/>
    <property type="match status" value="1"/>
</dbReference>
<comment type="caution">
    <text evidence="3">The sequence shown here is derived from an EMBL/GenBank/DDBJ whole genome shotgun (WGS) entry which is preliminary data.</text>
</comment>
<dbReference type="GO" id="GO:0005829">
    <property type="term" value="C:cytosol"/>
    <property type="evidence" value="ECO:0007669"/>
    <property type="project" value="TreeGrafter"/>
</dbReference>
<evidence type="ECO:0000256" key="1">
    <source>
        <dbReference type="ARBA" id="ARBA00023125"/>
    </source>
</evidence>
<dbReference type="EMBL" id="QRGA01000024">
    <property type="protein sequence ID" value="RDU94941.1"/>
    <property type="molecule type" value="Genomic_DNA"/>
</dbReference>
<dbReference type="CDD" id="cd00093">
    <property type="entry name" value="HTH_XRE"/>
    <property type="match status" value="1"/>
</dbReference>
<dbReference type="PROSITE" id="PS50943">
    <property type="entry name" value="HTH_CROC1"/>
    <property type="match status" value="1"/>
</dbReference>
<dbReference type="GO" id="GO:0003700">
    <property type="term" value="F:DNA-binding transcription factor activity"/>
    <property type="evidence" value="ECO:0007669"/>
    <property type="project" value="TreeGrafter"/>
</dbReference>
<feature type="domain" description="HTH cro/C1-type" evidence="2">
    <location>
        <begin position="17"/>
        <end position="71"/>
    </location>
</feature>
<gene>
    <name evidence="3" type="ORF">DWV00_31235</name>
</gene>
<evidence type="ECO:0000313" key="4">
    <source>
        <dbReference type="Proteomes" id="UP000256838"/>
    </source>
</evidence>
<dbReference type="Proteomes" id="UP000256838">
    <property type="component" value="Unassembled WGS sequence"/>
</dbReference>
<dbReference type="InterPro" id="IPR050807">
    <property type="entry name" value="TransReg_Diox_bact_type"/>
</dbReference>
<dbReference type="OrthoDB" id="5524454at2"/>
<dbReference type="SMART" id="SM00530">
    <property type="entry name" value="HTH_XRE"/>
    <property type="match status" value="1"/>
</dbReference>
<name>A0A3D8JR91_9BURK</name>
<evidence type="ECO:0000313" key="3">
    <source>
        <dbReference type="EMBL" id="RDU94941.1"/>
    </source>
</evidence>
<dbReference type="PANTHER" id="PTHR46797:SF1">
    <property type="entry name" value="METHYLPHOSPHONATE SYNTHASE"/>
    <property type="match status" value="1"/>
</dbReference>
<accession>A0A3D8JR91</accession>
<dbReference type="InterPro" id="IPR010982">
    <property type="entry name" value="Lambda_DNA-bd_dom_sf"/>
</dbReference>
<dbReference type="Gene3D" id="1.10.260.40">
    <property type="entry name" value="lambda repressor-like DNA-binding domains"/>
    <property type="match status" value="1"/>
</dbReference>
<evidence type="ECO:0000259" key="2">
    <source>
        <dbReference type="PROSITE" id="PS50943"/>
    </source>
</evidence>
<keyword evidence="1" id="KW-0238">DNA-binding</keyword>
<organism evidence="3 4">
    <name type="scientific">Trinickia dinghuensis</name>
    <dbReference type="NCBI Taxonomy" id="2291023"/>
    <lineage>
        <taxon>Bacteria</taxon>
        <taxon>Pseudomonadati</taxon>
        <taxon>Pseudomonadota</taxon>
        <taxon>Betaproteobacteria</taxon>
        <taxon>Burkholderiales</taxon>
        <taxon>Burkholderiaceae</taxon>
        <taxon>Trinickia</taxon>
    </lineage>
</organism>
<dbReference type="GO" id="GO:0003677">
    <property type="term" value="F:DNA binding"/>
    <property type="evidence" value="ECO:0007669"/>
    <property type="project" value="UniProtKB-KW"/>
</dbReference>
<dbReference type="SUPFAM" id="SSF47413">
    <property type="entry name" value="lambda repressor-like DNA-binding domains"/>
    <property type="match status" value="1"/>
</dbReference>
<dbReference type="AlphaFoldDB" id="A0A3D8JR91"/>
<reference evidence="3 4" key="1">
    <citation type="submission" date="2018-08" db="EMBL/GenBank/DDBJ databases">
        <title>Paraburkholderia sp. DHOM06 isolated from forest soil.</title>
        <authorList>
            <person name="Gao Z.-H."/>
            <person name="Qiu L.-H."/>
        </authorList>
    </citation>
    <scope>NUCLEOTIDE SEQUENCE [LARGE SCALE GENOMIC DNA]</scope>
    <source>
        <strain evidence="3 4">DHOM06</strain>
    </source>
</reference>
<dbReference type="Pfam" id="PF01381">
    <property type="entry name" value="HTH_3"/>
    <property type="match status" value="1"/>
</dbReference>
<dbReference type="InterPro" id="IPR001387">
    <property type="entry name" value="Cro/C1-type_HTH"/>
</dbReference>
<proteinExistence type="predicted"/>
<keyword evidence="4" id="KW-1185">Reference proteome</keyword>
<protein>
    <submittedName>
        <fullName evidence="3">XRE family transcriptional regulator</fullName>
    </submittedName>
</protein>